<sequence>MPFCAQDLVRVVGFDHFDNLADREPAGRDFDQQIARIACRAIFVLRRSTTSKQLLPSTIRETMHSFGVFIQFRAARPAPDQHDLGHLIHRPLCHQTVALAFFRRNAGAEQHAEGQCALA</sequence>
<proteinExistence type="predicted"/>
<comment type="caution">
    <text evidence="1">The sequence shown here is derived from an EMBL/GenBank/DDBJ whole genome shotgun (WGS) entry which is preliminary data.</text>
</comment>
<dbReference type="EMBL" id="RPEM01000008">
    <property type="protein sequence ID" value="TGD42560.1"/>
    <property type="molecule type" value="Genomic_DNA"/>
</dbReference>
<protein>
    <submittedName>
        <fullName evidence="1">Uncharacterized protein</fullName>
    </submittedName>
</protein>
<keyword evidence="2" id="KW-1185">Reference proteome</keyword>
<accession>A0ABY2KJF8</accession>
<evidence type="ECO:0000313" key="1">
    <source>
        <dbReference type="EMBL" id="TGD42560.1"/>
    </source>
</evidence>
<name>A0ABY2KJF8_9RHOB</name>
<evidence type="ECO:0000313" key="2">
    <source>
        <dbReference type="Proteomes" id="UP000297741"/>
    </source>
</evidence>
<gene>
    <name evidence="1" type="ORF">EEB11_12430</name>
</gene>
<reference evidence="1 2" key="1">
    <citation type="submission" date="2018-11" db="EMBL/GenBank/DDBJ databases">
        <title>Tabrizicola sp. isolated from sediment of alpine lake.</title>
        <authorList>
            <person name="Liu Z."/>
        </authorList>
    </citation>
    <scope>NUCLEOTIDE SEQUENCE [LARGE SCALE GENOMIC DNA]</scope>
    <source>
        <strain evidence="1 2">DRYC-M-16</strain>
    </source>
</reference>
<organism evidence="1 2">
    <name type="scientific">Pseudotabrizicola sediminis</name>
    <dbReference type="NCBI Taxonomy" id="2486418"/>
    <lineage>
        <taxon>Bacteria</taxon>
        <taxon>Pseudomonadati</taxon>
        <taxon>Pseudomonadota</taxon>
        <taxon>Alphaproteobacteria</taxon>
        <taxon>Rhodobacterales</taxon>
        <taxon>Paracoccaceae</taxon>
        <taxon>Pseudotabrizicola</taxon>
    </lineage>
</organism>
<dbReference type="Proteomes" id="UP000297741">
    <property type="component" value="Unassembled WGS sequence"/>
</dbReference>